<proteinExistence type="predicted"/>
<dbReference type="EMBL" id="BMQB01000013">
    <property type="protein sequence ID" value="GGK09788.1"/>
    <property type="molecule type" value="Genomic_DNA"/>
</dbReference>
<name>A0A8J3BGQ8_9ACTN</name>
<gene>
    <name evidence="1" type="ORF">GCM10010123_44640</name>
</gene>
<organism evidence="1 2">
    <name type="scientific">Pilimelia anulata</name>
    <dbReference type="NCBI Taxonomy" id="53371"/>
    <lineage>
        <taxon>Bacteria</taxon>
        <taxon>Bacillati</taxon>
        <taxon>Actinomycetota</taxon>
        <taxon>Actinomycetes</taxon>
        <taxon>Micromonosporales</taxon>
        <taxon>Micromonosporaceae</taxon>
        <taxon>Pilimelia</taxon>
    </lineage>
</organism>
<dbReference type="Proteomes" id="UP000649739">
    <property type="component" value="Unassembled WGS sequence"/>
</dbReference>
<comment type="caution">
    <text evidence="1">The sequence shown here is derived from an EMBL/GenBank/DDBJ whole genome shotgun (WGS) entry which is preliminary data.</text>
</comment>
<dbReference type="RefSeq" id="WP_189172162.1">
    <property type="nucleotide sequence ID" value="NZ_BMQB01000013.1"/>
</dbReference>
<protein>
    <submittedName>
        <fullName evidence="1">Uncharacterized protein</fullName>
    </submittedName>
</protein>
<keyword evidence="2" id="KW-1185">Reference proteome</keyword>
<reference evidence="1" key="1">
    <citation type="journal article" date="2014" name="Int. J. Syst. Evol. Microbiol.">
        <title>Complete genome sequence of Corynebacterium casei LMG S-19264T (=DSM 44701T), isolated from a smear-ripened cheese.</title>
        <authorList>
            <consortium name="US DOE Joint Genome Institute (JGI-PGF)"/>
            <person name="Walter F."/>
            <person name="Albersmeier A."/>
            <person name="Kalinowski J."/>
            <person name="Ruckert C."/>
        </authorList>
    </citation>
    <scope>NUCLEOTIDE SEQUENCE</scope>
    <source>
        <strain evidence="1">JCM 3090</strain>
    </source>
</reference>
<dbReference type="AlphaFoldDB" id="A0A8J3BGQ8"/>
<evidence type="ECO:0000313" key="1">
    <source>
        <dbReference type="EMBL" id="GGK09788.1"/>
    </source>
</evidence>
<evidence type="ECO:0000313" key="2">
    <source>
        <dbReference type="Proteomes" id="UP000649739"/>
    </source>
</evidence>
<accession>A0A8J3BGQ8</accession>
<reference evidence="1" key="2">
    <citation type="submission" date="2020-09" db="EMBL/GenBank/DDBJ databases">
        <authorList>
            <person name="Sun Q."/>
            <person name="Ohkuma M."/>
        </authorList>
    </citation>
    <scope>NUCLEOTIDE SEQUENCE</scope>
    <source>
        <strain evidence="1">JCM 3090</strain>
    </source>
</reference>
<sequence length="70" mass="7906">MKIEFLGKDPDSFPEQCPSLYRTDRGSYLVQGWVVTDPEALSAMRIPEGETVVEIPARLMPLFHAQPSTR</sequence>